<evidence type="ECO:0000313" key="1">
    <source>
        <dbReference type="EMBL" id="AFZ05197.1"/>
    </source>
</evidence>
<dbReference type="HOGENOM" id="CLU_061545_0_1_3"/>
<dbReference type="OrthoDB" id="536034at2"/>
<dbReference type="KEGG" id="oni:Osc7112_0604"/>
<evidence type="ECO:0008006" key="3">
    <source>
        <dbReference type="Google" id="ProtNLM"/>
    </source>
</evidence>
<name>K9VCK7_9CYAN</name>
<protein>
    <recommendedName>
        <fullName evidence="3">DUF928 domain-containing protein</fullName>
    </recommendedName>
</protein>
<gene>
    <name evidence="1" type="ORF">Osc7112_0604</name>
</gene>
<dbReference type="Pfam" id="PF06051">
    <property type="entry name" value="DUF928"/>
    <property type="match status" value="1"/>
</dbReference>
<dbReference type="Proteomes" id="UP000010478">
    <property type="component" value="Chromosome"/>
</dbReference>
<keyword evidence="2" id="KW-1185">Reference proteome</keyword>
<dbReference type="STRING" id="179408.Osc7112_0604"/>
<reference evidence="1 2" key="1">
    <citation type="submission" date="2012-05" db="EMBL/GenBank/DDBJ databases">
        <title>Finished chromosome of genome of Oscillatoria sp. PCC 7112.</title>
        <authorList>
            <consortium name="US DOE Joint Genome Institute"/>
            <person name="Gugger M."/>
            <person name="Coursin T."/>
            <person name="Rippka R."/>
            <person name="Tandeau De Marsac N."/>
            <person name="Huntemann M."/>
            <person name="Wei C.-L."/>
            <person name="Han J."/>
            <person name="Detter J.C."/>
            <person name="Han C."/>
            <person name="Tapia R."/>
            <person name="Davenport K."/>
            <person name="Daligault H."/>
            <person name="Erkkila T."/>
            <person name="Gu W."/>
            <person name="Munk A.C.C."/>
            <person name="Teshima H."/>
            <person name="Xu Y."/>
            <person name="Chain P."/>
            <person name="Chen A."/>
            <person name="Krypides N."/>
            <person name="Mavromatis K."/>
            <person name="Markowitz V."/>
            <person name="Szeto E."/>
            <person name="Ivanova N."/>
            <person name="Mikhailova N."/>
            <person name="Ovchinnikova G."/>
            <person name="Pagani I."/>
            <person name="Pati A."/>
            <person name="Goodwin L."/>
            <person name="Peters L."/>
            <person name="Pitluck S."/>
            <person name="Woyke T."/>
            <person name="Kerfeld C."/>
        </authorList>
    </citation>
    <scope>NUCLEOTIDE SEQUENCE [LARGE SCALE GENOMIC DNA]</scope>
    <source>
        <strain evidence="1 2">PCC 7112</strain>
    </source>
</reference>
<sequence length="244" mass="27089" precursor="true">MKRFIHFTALAMTVLAIALTLPSLLTPMQAVPAPILLSQNVNFKPPDVTAPDNRQGGTHRGCKLRDGLFITPLIPESNIGLTVTESPTFFVYVSQPAAQVEFILLNADESEVVYETTLKNDKAGIVGVSLSEKRKTQNIQVGKRYVWSFALACDPLERSGDYIVKGWMQRIEPQANLKQDLANPDPMAKVIAYAKNGIWYETLATLAEMRRLAPDDSRLTTEWTQLLQSQGLESIADQPLVQSF</sequence>
<dbReference type="AlphaFoldDB" id="K9VCK7"/>
<dbReference type="EMBL" id="CP003614">
    <property type="protein sequence ID" value="AFZ05197.1"/>
    <property type="molecule type" value="Genomic_DNA"/>
</dbReference>
<organism evidence="1 2">
    <name type="scientific">Phormidium nigroviride PCC 7112</name>
    <dbReference type="NCBI Taxonomy" id="179408"/>
    <lineage>
        <taxon>Bacteria</taxon>
        <taxon>Bacillati</taxon>
        <taxon>Cyanobacteriota</taxon>
        <taxon>Cyanophyceae</taxon>
        <taxon>Oscillatoriophycideae</taxon>
        <taxon>Oscillatoriales</taxon>
        <taxon>Oscillatoriaceae</taxon>
        <taxon>Phormidium</taxon>
    </lineage>
</organism>
<accession>K9VCK7</accession>
<dbReference type="RefSeq" id="WP_015174528.1">
    <property type="nucleotide sequence ID" value="NC_019729.1"/>
</dbReference>
<proteinExistence type="predicted"/>
<dbReference type="eggNOG" id="COG3087">
    <property type="taxonomic scope" value="Bacteria"/>
</dbReference>
<dbReference type="InterPro" id="IPR010328">
    <property type="entry name" value="DUF928"/>
</dbReference>
<evidence type="ECO:0000313" key="2">
    <source>
        <dbReference type="Proteomes" id="UP000010478"/>
    </source>
</evidence>